<comment type="caution">
    <text evidence="1">The sequence shown here is derived from an EMBL/GenBank/DDBJ whole genome shotgun (WGS) entry which is preliminary data.</text>
</comment>
<proteinExistence type="predicted"/>
<dbReference type="AlphaFoldDB" id="A0A4C1W059"/>
<dbReference type="EMBL" id="BGZK01000453">
    <property type="protein sequence ID" value="GBP44481.1"/>
    <property type="molecule type" value="Genomic_DNA"/>
</dbReference>
<sequence>MHWRGGVVIEREGMRERKERGEREGYYTLLACVYDCRASHLTVLFHGLFLRFYYHIFSVRSRSKIPISSKPAVSRPESKNYGKHIRYLKIFGTKFLTAGLEEIGILLRDRTEKNVVVKP</sequence>
<organism evidence="1 2">
    <name type="scientific">Eumeta variegata</name>
    <name type="common">Bagworm moth</name>
    <name type="synonym">Eumeta japonica</name>
    <dbReference type="NCBI Taxonomy" id="151549"/>
    <lineage>
        <taxon>Eukaryota</taxon>
        <taxon>Metazoa</taxon>
        <taxon>Ecdysozoa</taxon>
        <taxon>Arthropoda</taxon>
        <taxon>Hexapoda</taxon>
        <taxon>Insecta</taxon>
        <taxon>Pterygota</taxon>
        <taxon>Neoptera</taxon>
        <taxon>Endopterygota</taxon>
        <taxon>Lepidoptera</taxon>
        <taxon>Glossata</taxon>
        <taxon>Ditrysia</taxon>
        <taxon>Tineoidea</taxon>
        <taxon>Psychidae</taxon>
        <taxon>Oiketicinae</taxon>
        <taxon>Eumeta</taxon>
    </lineage>
</organism>
<protein>
    <submittedName>
        <fullName evidence="1">Uncharacterized protein</fullName>
    </submittedName>
</protein>
<gene>
    <name evidence="1" type="ORF">EVAR_39490_1</name>
</gene>
<accession>A0A4C1W059</accession>
<reference evidence="1 2" key="1">
    <citation type="journal article" date="2019" name="Commun. Biol.">
        <title>The bagworm genome reveals a unique fibroin gene that provides high tensile strength.</title>
        <authorList>
            <person name="Kono N."/>
            <person name="Nakamura H."/>
            <person name="Ohtoshi R."/>
            <person name="Tomita M."/>
            <person name="Numata K."/>
            <person name="Arakawa K."/>
        </authorList>
    </citation>
    <scope>NUCLEOTIDE SEQUENCE [LARGE SCALE GENOMIC DNA]</scope>
</reference>
<evidence type="ECO:0000313" key="1">
    <source>
        <dbReference type="EMBL" id="GBP44481.1"/>
    </source>
</evidence>
<evidence type="ECO:0000313" key="2">
    <source>
        <dbReference type="Proteomes" id="UP000299102"/>
    </source>
</evidence>
<name>A0A4C1W059_EUMVA</name>
<keyword evidence="2" id="KW-1185">Reference proteome</keyword>
<dbReference type="Proteomes" id="UP000299102">
    <property type="component" value="Unassembled WGS sequence"/>
</dbReference>